<dbReference type="InterPro" id="IPR002850">
    <property type="entry name" value="PIN_toxin-like"/>
</dbReference>
<evidence type="ECO:0000259" key="2">
    <source>
        <dbReference type="Pfam" id="PF13470"/>
    </source>
</evidence>
<organism evidence="3 4">
    <name type="scientific">Skermanella cutis</name>
    <dbReference type="NCBI Taxonomy" id="2775420"/>
    <lineage>
        <taxon>Bacteria</taxon>
        <taxon>Pseudomonadati</taxon>
        <taxon>Pseudomonadota</taxon>
        <taxon>Alphaproteobacteria</taxon>
        <taxon>Rhodospirillales</taxon>
        <taxon>Azospirillaceae</taxon>
        <taxon>Skermanella</taxon>
    </lineage>
</organism>
<accession>A0ABX7B2U1</accession>
<evidence type="ECO:0000313" key="3">
    <source>
        <dbReference type="EMBL" id="QQP88432.1"/>
    </source>
</evidence>
<dbReference type="PANTHER" id="PTHR34610:SF3">
    <property type="entry name" value="SSL7007 PROTEIN"/>
    <property type="match status" value="1"/>
</dbReference>
<dbReference type="Proteomes" id="UP000595197">
    <property type="component" value="Chromosome"/>
</dbReference>
<dbReference type="Pfam" id="PF13470">
    <property type="entry name" value="PIN_3"/>
    <property type="match status" value="1"/>
</dbReference>
<dbReference type="InterPro" id="IPR029060">
    <property type="entry name" value="PIN-like_dom_sf"/>
</dbReference>
<evidence type="ECO:0000313" key="4">
    <source>
        <dbReference type="Proteomes" id="UP000595197"/>
    </source>
</evidence>
<proteinExistence type="predicted"/>
<keyword evidence="4" id="KW-1185">Reference proteome</keyword>
<name>A0ABX7B2U1_9PROT</name>
<sequence length="158" mass="16727">MTPASPGAPGQDRLVLDTNVFVAAGFNPASNAAAVVEAVREGRYRFAWAEATRGETEAVIRRIPGLDWERFACLFAAADEHRGPLDVSSFSRVEDPGDRKFAALAAATGAVLITSDAHLLSCRDELPVTVSTPRELVGGSAPRKPGPGNRVEEEPCPS</sequence>
<gene>
    <name evidence="3" type="ORF">IGS68_20655</name>
</gene>
<protein>
    <submittedName>
        <fullName evidence="3">PIN domain-containing protein</fullName>
    </submittedName>
</protein>
<feature type="domain" description="PIN" evidence="2">
    <location>
        <begin position="13"/>
        <end position="116"/>
    </location>
</feature>
<evidence type="ECO:0000256" key="1">
    <source>
        <dbReference type="SAM" id="MobiDB-lite"/>
    </source>
</evidence>
<dbReference type="RefSeq" id="WP_201073329.1">
    <property type="nucleotide sequence ID" value="NZ_CP067420.1"/>
</dbReference>
<feature type="region of interest" description="Disordered" evidence="1">
    <location>
        <begin position="134"/>
        <end position="158"/>
    </location>
</feature>
<dbReference type="PANTHER" id="PTHR34610">
    <property type="entry name" value="SSL7007 PROTEIN"/>
    <property type="match status" value="1"/>
</dbReference>
<dbReference type="EMBL" id="CP067420">
    <property type="protein sequence ID" value="QQP88432.1"/>
    <property type="molecule type" value="Genomic_DNA"/>
</dbReference>
<dbReference type="SUPFAM" id="SSF88723">
    <property type="entry name" value="PIN domain-like"/>
    <property type="match status" value="1"/>
</dbReference>
<dbReference type="InterPro" id="IPR002716">
    <property type="entry name" value="PIN_dom"/>
</dbReference>
<reference evidence="3" key="1">
    <citation type="submission" date="2021-02" db="EMBL/GenBank/DDBJ databases">
        <title>Skermanella TT6 skin isolate.</title>
        <authorList>
            <person name="Lee K."/>
            <person name="Ganzorig M."/>
        </authorList>
    </citation>
    <scope>NUCLEOTIDE SEQUENCE</scope>
    <source>
        <strain evidence="3">TT6</strain>
    </source>
</reference>